<dbReference type="AlphaFoldDB" id="A0A4P9WP78"/>
<organism evidence="2 3">
    <name type="scientific">Blyttiomyces helicus</name>
    <dbReference type="NCBI Taxonomy" id="388810"/>
    <lineage>
        <taxon>Eukaryota</taxon>
        <taxon>Fungi</taxon>
        <taxon>Fungi incertae sedis</taxon>
        <taxon>Chytridiomycota</taxon>
        <taxon>Chytridiomycota incertae sedis</taxon>
        <taxon>Chytridiomycetes</taxon>
        <taxon>Chytridiomycetes incertae sedis</taxon>
        <taxon>Blyttiomyces</taxon>
    </lineage>
</organism>
<name>A0A4P9WP78_9FUNG</name>
<feature type="region of interest" description="Disordered" evidence="1">
    <location>
        <begin position="71"/>
        <end position="200"/>
    </location>
</feature>
<evidence type="ECO:0000313" key="3">
    <source>
        <dbReference type="Proteomes" id="UP000269721"/>
    </source>
</evidence>
<dbReference type="Proteomes" id="UP000269721">
    <property type="component" value="Unassembled WGS sequence"/>
</dbReference>
<sequence>MSTNLRVARRVQWTARQGAGKFYYNFFIVSARFDLSSDFPNPAGCCPAPSGRQDAHNESKEEGAHALMRQVTTSQGGKRSCGVNDAPSVPSHRQDSDDESKEDGEPAQERQVTASRGRKRSNCGYTAPPVLSRRQVSDNESNEVKHQVGCSRLPRPKKANSHVGDARLPQFLLAVKNLTTPRRNKHPLRRSRLPRPKEASSHVVDSLLPWFPLNVETPKTCLRRNKHPHEHFKLRPLNVASSHVDESEVDLAPASTWKATLSQEAISLWTYRFQGSSSQTGLGQVVQVDQAPAQCWPIAASRGGNMDPSEVKESAYPTRLPVEGEVPPVPHGHPSDAHLHPASAERHMEVPTLVTKTPQHKASQRCWTEAQARGLPQGLQLWPLSRDWKSIKALLKRIYGTREPFTRCLEMFVIDPHQTMGQRVDSLNAVCQVAHDDTALDAFLLRVWIWRIGKHVPNDIIGTSEVAVYQVSPPSNKQKKVESTNAEDLLGGLKRNWTTVVKHLPLAPVMGQRQGLYKAEGKTPEKVEGKATTKAKGNTPAKAKVYESSDYREAYTGLLVDKHGNLLILDNLEGRMQHGVDSFQQIT</sequence>
<feature type="compositionally biased region" description="Basic residues" evidence="1">
    <location>
        <begin position="182"/>
        <end position="194"/>
    </location>
</feature>
<reference evidence="3" key="1">
    <citation type="journal article" date="2018" name="Nat. Microbiol.">
        <title>Leveraging single-cell genomics to expand the fungal tree of life.</title>
        <authorList>
            <person name="Ahrendt S.R."/>
            <person name="Quandt C.A."/>
            <person name="Ciobanu D."/>
            <person name="Clum A."/>
            <person name="Salamov A."/>
            <person name="Andreopoulos B."/>
            <person name="Cheng J.F."/>
            <person name="Woyke T."/>
            <person name="Pelin A."/>
            <person name="Henrissat B."/>
            <person name="Reynolds N.K."/>
            <person name="Benny G.L."/>
            <person name="Smith M.E."/>
            <person name="James T.Y."/>
            <person name="Grigoriev I.V."/>
        </authorList>
    </citation>
    <scope>NUCLEOTIDE SEQUENCE [LARGE SCALE GENOMIC DNA]</scope>
</reference>
<evidence type="ECO:0000256" key="1">
    <source>
        <dbReference type="SAM" id="MobiDB-lite"/>
    </source>
</evidence>
<gene>
    <name evidence="2" type="ORF">BDK51DRAFT_51160</name>
</gene>
<proteinExistence type="predicted"/>
<dbReference type="EMBL" id="KZ993813">
    <property type="protein sequence ID" value="RKO94824.1"/>
    <property type="molecule type" value="Genomic_DNA"/>
</dbReference>
<protein>
    <submittedName>
        <fullName evidence="2">Uncharacterized protein</fullName>
    </submittedName>
</protein>
<evidence type="ECO:0000313" key="2">
    <source>
        <dbReference type="EMBL" id="RKO94824.1"/>
    </source>
</evidence>
<accession>A0A4P9WP78</accession>
<keyword evidence="3" id="KW-1185">Reference proteome</keyword>